<evidence type="ECO:0000313" key="2">
    <source>
        <dbReference type="Proteomes" id="UP001500740"/>
    </source>
</evidence>
<keyword evidence="2" id="KW-1185">Reference proteome</keyword>
<reference evidence="2" key="1">
    <citation type="journal article" date="2019" name="Int. J. Syst. Evol. Microbiol.">
        <title>The Global Catalogue of Microorganisms (GCM) 10K type strain sequencing project: providing services to taxonomists for standard genome sequencing and annotation.</title>
        <authorList>
            <consortium name="The Broad Institute Genomics Platform"/>
            <consortium name="The Broad Institute Genome Sequencing Center for Infectious Disease"/>
            <person name="Wu L."/>
            <person name="Ma J."/>
        </authorList>
    </citation>
    <scope>NUCLEOTIDE SEQUENCE [LARGE SCALE GENOMIC DNA]</scope>
    <source>
        <strain evidence="2">JCM 14193</strain>
    </source>
</reference>
<dbReference type="RefSeq" id="WP_343781616.1">
    <property type="nucleotide sequence ID" value="NZ_BAAACZ010000005.1"/>
</dbReference>
<proteinExistence type="predicted"/>
<sequence length="106" mass="11997">MGHDILGYDQSGKQIAYARFSMSNYNADVLYNVLDSEEHNAGVSGAFARSNFSVQQIELALRKFIQSHENKYSLKGNDPDNVQIKKFLENCLEIAEKEGKVEVCFM</sequence>
<protein>
    <recommendedName>
        <fullName evidence="3">Resolvase/invertase-type recombinase catalytic domain-containing protein</fullName>
    </recommendedName>
</protein>
<name>A0ABP3JJT7_9BACI</name>
<dbReference type="Proteomes" id="UP001500740">
    <property type="component" value="Unassembled WGS sequence"/>
</dbReference>
<organism evidence="1 2">
    <name type="scientific">Alkalibacillus silvisoli</name>
    <dbReference type="NCBI Taxonomy" id="392823"/>
    <lineage>
        <taxon>Bacteria</taxon>
        <taxon>Bacillati</taxon>
        <taxon>Bacillota</taxon>
        <taxon>Bacilli</taxon>
        <taxon>Bacillales</taxon>
        <taxon>Bacillaceae</taxon>
        <taxon>Alkalibacillus</taxon>
    </lineage>
</organism>
<comment type="caution">
    <text evidence="1">The sequence shown here is derived from an EMBL/GenBank/DDBJ whole genome shotgun (WGS) entry which is preliminary data.</text>
</comment>
<dbReference type="EMBL" id="BAAACZ010000005">
    <property type="protein sequence ID" value="GAA0453490.1"/>
    <property type="molecule type" value="Genomic_DNA"/>
</dbReference>
<evidence type="ECO:0000313" key="1">
    <source>
        <dbReference type="EMBL" id="GAA0453490.1"/>
    </source>
</evidence>
<evidence type="ECO:0008006" key="3">
    <source>
        <dbReference type="Google" id="ProtNLM"/>
    </source>
</evidence>
<accession>A0ABP3JJT7</accession>
<gene>
    <name evidence="1" type="ORF">GCM10008935_05290</name>
</gene>